<proteinExistence type="predicted"/>
<dbReference type="Pfam" id="PF16697">
    <property type="entry name" value="Yop-YscD_cpl"/>
    <property type="match status" value="1"/>
</dbReference>
<evidence type="ECO:0000259" key="6">
    <source>
        <dbReference type="PROSITE" id="PS50006"/>
    </source>
</evidence>
<feature type="domain" description="FtsK" evidence="7">
    <location>
        <begin position="616"/>
        <end position="802"/>
    </location>
</feature>
<evidence type="ECO:0000256" key="3">
    <source>
        <dbReference type="ARBA" id="ARBA00022840"/>
    </source>
</evidence>
<dbReference type="InterPro" id="IPR002543">
    <property type="entry name" value="FtsK_dom"/>
</dbReference>
<name>A0A8J3VJC3_9ACTN</name>
<feature type="domain" description="FHA" evidence="6">
    <location>
        <begin position="97"/>
        <end position="146"/>
    </location>
</feature>
<dbReference type="Gene3D" id="3.40.50.300">
    <property type="entry name" value="P-loop containing nucleotide triphosphate hydrolases"/>
    <property type="match status" value="3"/>
</dbReference>
<feature type="domain" description="FtsK" evidence="7">
    <location>
        <begin position="939"/>
        <end position="1128"/>
    </location>
</feature>
<gene>
    <name evidence="8" type="ORF">Rhe02_65970</name>
</gene>
<dbReference type="PANTHER" id="PTHR22683">
    <property type="entry name" value="SPORULATION PROTEIN RELATED"/>
    <property type="match status" value="1"/>
</dbReference>
<dbReference type="CDD" id="cd01127">
    <property type="entry name" value="TrwB_TraG_TraD_VirD4"/>
    <property type="match status" value="1"/>
</dbReference>
<dbReference type="InterPro" id="IPR000253">
    <property type="entry name" value="FHA_dom"/>
</dbReference>
<dbReference type="SUPFAM" id="SSF52540">
    <property type="entry name" value="P-loop containing nucleoside triphosphate hydrolases"/>
    <property type="match status" value="2"/>
</dbReference>
<keyword evidence="1" id="KW-0597">Phosphoprotein</keyword>
<keyword evidence="8" id="KW-0132">Cell division</keyword>
<dbReference type="EMBL" id="BONY01000051">
    <property type="protein sequence ID" value="GIH08530.1"/>
    <property type="molecule type" value="Genomic_DNA"/>
</dbReference>
<feature type="binding site" evidence="4">
    <location>
        <begin position="956"/>
        <end position="963"/>
    </location>
    <ligand>
        <name>ATP</name>
        <dbReference type="ChEBI" id="CHEBI:30616"/>
    </ligand>
</feature>
<keyword evidence="3 4" id="KW-0067">ATP-binding</keyword>
<evidence type="ECO:0000256" key="5">
    <source>
        <dbReference type="SAM" id="Phobius"/>
    </source>
</evidence>
<dbReference type="InterPro" id="IPR050206">
    <property type="entry name" value="FtsK/SpoIIIE/SftA"/>
</dbReference>
<keyword evidence="9" id="KW-1185">Reference proteome</keyword>
<evidence type="ECO:0000313" key="8">
    <source>
        <dbReference type="EMBL" id="GIH08530.1"/>
    </source>
</evidence>
<sequence>MEWELTAVDGTGRPAAVIVRAGPAATVGDLRRAFAEAGYAAPLPSLADTAKLAQAGLVTAARLNPAAPQAAATAGQWELAAIGGCGAGVKMPLGGSLAIGRSAQCGLRLADPEVSRIHAQVRLDEAGVLLRDMGSRNGVVWGGVRLRGEAALAAEDAFGVGETVVALRRVDAADAPVEPAAQGVLHYNRPPRMQAPQQVPEFSAPGRPEKPRGVRIPMIAAALPLLLGAVVWWLFPNAGYFLIFLALSPVLLIANVISDRRSGRKEHRDAVREFEARHGEIAAQLASLAQAQGRVRRREEPDPALVERIATGPTRRLFERRPDDADFLRLRVGLGSQPVTARLTGPGAAELAVPEIAYAPIVVSLAEAGVVGLAGERDTVVAAARAAIAQLATLHAPHDLGIAVVTGQDRAHDWEWAAWLPHTLPHTADFACRRLLATDGHQAAARFGELGKLVEERLADRRSTLRQSGPAGRRMLVVVDGARQSRALPGLAELLTQGPEAGVYALCLDTTEQNLPDECRATVALSGTRAKVTRAGQVPQEEVLVDQLSAVDAVAIARALAPLRVLGGRFGAGAELPSTVRYLELAGLGPDPTAEDIIDGWSGERGAVALLGVGPAGKVEVDLRRDGPHALIAGTTGAGKSELLQTLVVSLALANPPDALNFVLVDYKGGSAFADCSTLPHCVGMVTDLDGHLVHRALASLAAELRRRERLLAAAEAKDIDDYQAKGGRLARLVIVIDEFASLLEEVPEFVSGVVGIGNRGRSLGVHVVLATQRPGGKVGADLRANLNLRVCLRVNSAEESNDVIDVPQAGRLSRHRPGRGYLRSGHGDLTEVQAARIGWPRPAERDADEVTVIPWRISELGRQPATASQAGHDGDTDLTVVAGVVAAAARTAGFSTPVSPWLPPLPEQLTTRELAAAGAGSRVTVPIGLSDQPALQAQRTFLLDLAQTGPVAVVGMARSGRSTVLRTIAAGLAERSSPADVHLYVLDQGNRALAGLAGLPHCGAYADGEDVERTERILGYLTGEVEQRGRRLADQSATLESLPYLVLLLDRYESFANRFAEADGGRLVEALDALLRRGPAVGVVVVLATDRSGFGHRLGGAVSCRLVLRHSDVEDLAAYGLNPREAPKNMPPGRAIVLPGAVEVQVAMVIEDPAARLAHRWEGMDAHLLPHRVDPLPAEITEPELAVLRAGPRPAEVGACTLGVSGDHLGPVDLNLTACCNSFLIAGPPMSGRSTALLAIARSLTGFRKAVLCPRPSPLRELDDALVLDPADLSHPLPPGPLAVFVDDAELMAEAGALEEFVRKLRDTASVAIAAGTTDDLQLQRYRGWLNLIRRNRCGLLLNPASRVDGELFELALPRSTGTGGGWPPGRALLVLRGSVAGTMQVTAAAGLPGRVQW</sequence>
<feature type="binding site" evidence="4">
    <location>
        <begin position="634"/>
        <end position="641"/>
    </location>
    <ligand>
        <name>ATP</name>
        <dbReference type="ChEBI" id="CHEBI:30616"/>
    </ligand>
</feature>
<dbReference type="PROSITE" id="PS50006">
    <property type="entry name" value="FHA_DOMAIN"/>
    <property type="match status" value="1"/>
</dbReference>
<comment type="caution">
    <text evidence="8">The sequence shown here is derived from an EMBL/GenBank/DDBJ whole genome shotgun (WGS) entry which is preliminary data.</text>
</comment>
<dbReference type="GO" id="GO:0003677">
    <property type="term" value="F:DNA binding"/>
    <property type="evidence" value="ECO:0007669"/>
    <property type="project" value="InterPro"/>
</dbReference>
<dbReference type="SMART" id="SM00382">
    <property type="entry name" value="AAA"/>
    <property type="match status" value="2"/>
</dbReference>
<dbReference type="RefSeq" id="WP_203912282.1">
    <property type="nucleotide sequence ID" value="NZ_BONY01000051.1"/>
</dbReference>
<dbReference type="Pfam" id="PF01580">
    <property type="entry name" value="FtsK_SpoIIIE"/>
    <property type="match status" value="2"/>
</dbReference>
<dbReference type="GO" id="GO:0005524">
    <property type="term" value="F:ATP binding"/>
    <property type="evidence" value="ECO:0007669"/>
    <property type="project" value="UniProtKB-UniRule"/>
</dbReference>
<dbReference type="SUPFAM" id="SSF49879">
    <property type="entry name" value="SMAD/FHA domain"/>
    <property type="match status" value="1"/>
</dbReference>
<dbReference type="PROSITE" id="PS50901">
    <property type="entry name" value="FTSK"/>
    <property type="match status" value="2"/>
</dbReference>
<organism evidence="8 9">
    <name type="scientific">Rhizocola hellebori</name>
    <dbReference type="NCBI Taxonomy" id="1392758"/>
    <lineage>
        <taxon>Bacteria</taxon>
        <taxon>Bacillati</taxon>
        <taxon>Actinomycetota</taxon>
        <taxon>Actinomycetes</taxon>
        <taxon>Micromonosporales</taxon>
        <taxon>Micromonosporaceae</taxon>
        <taxon>Rhizocola</taxon>
    </lineage>
</organism>
<evidence type="ECO:0000313" key="9">
    <source>
        <dbReference type="Proteomes" id="UP000612899"/>
    </source>
</evidence>
<evidence type="ECO:0000259" key="7">
    <source>
        <dbReference type="PROSITE" id="PS50901"/>
    </source>
</evidence>
<dbReference type="PANTHER" id="PTHR22683:SF1">
    <property type="entry name" value="TYPE VII SECRETION SYSTEM PROTEIN ESSC"/>
    <property type="match status" value="1"/>
</dbReference>
<keyword evidence="8" id="KW-0131">Cell cycle</keyword>
<dbReference type="InterPro" id="IPR032030">
    <property type="entry name" value="YscD_cytoplasmic_dom"/>
</dbReference>
<dbReference type="InterPro" id="IPR003593">
    <property type="entry name" value="AAA+_ATPase"/>
</dbReference>
<dbReference type="InterPro" id="IPR008984">
    <property type="entry name" value="SMAD_FHA_dom_sf"/>
</dbReference>
<dbReference type="CDD" id="cd00060">
    <property type="entry name" value="FHA"/>
    <property type="match status" value="1"/>
</dbReference>
<evidence type="ECO:0000256" key="1">
    <source>
        <dbReference type="ARBA" id="ARBA00022553"/>
    </source>
</evidence>
<keyword evidence="5" id="KW-0812">Transmembrane</keyword>
<dbReference type="SMART" id="SM00240">
    <property type="entry name" value="FHA"/>
    <property type="match status" value="1"/>
</dbReference>
<dbReference type="Gene3D" id="2.60.200.20">
    <property type="match status" value="1"/>
</dbReference>
<dbReference type="InterPro" id="IPR027417">
    <property type="entry name" value="P-loop_NTPase"/>
</dbReference>
<feature type="transmembrane region" description="Helical" evidence="5">
    <location>
        <begin position="216"/>
        <end position="235"/>
    </location>
</feature>
<feature type="transmembrane region" description="Helical" evidence="5">
    <location>
        <begin position="241"/>
        <end position="258"/>
    </location>
</feature>
<reference evidence="8" key="1">
    <citation type="submission" date="2021-01" db="EMBL/GenBank/DDBJ databases">
        <title>Whole genome shotgun sequence of Rhizocola hellebori NBRC 109834.</title>
        <authorList>
            <person name="Komaki H."/>
            <person name="Tamura T."/>
        </authorList>
    </citation>
    <scope>NUCLEOTIDE SEQUENCE</scope>
    <source>
        <strain evidence="8">NBRC 109834</strain>
    </source>
</reference>
<accession>A0A8J3VJC3</accession>
<protein>
    <submittedName>
        <fullName evidence="8">Cell division protein FtsK</fullName>
    </submittedName>
</protein>
<keyword evidence="2 4" id="KW-0547">Nucleotide-binding</keyword>
<dbReference type="Proteomes" id="UP000612899">
    <property type="component" value="Unassembled WGS sequence"/>
</dbReference>
<keyword evidence="5" id="KW-0472">Membrane</keyword>
<evidence type="ECO:0000256" key="4">
    <source>
        <dbReference type="PROSITE-ProRule" id="PRU00289"/>
    </source>
</evidence>
<evidence type="ECO:0000256" key="2">
    <source>
        <dbReference type="ARBA" id="ARBA00022741"/>
    </source>
</evidence>
<keyword evidence="5" id="KW-1133">Transmembrane helix</keyword>
<dbReference type="GO" id="GO:0051301">
    <property type="term" value="P:cell division"/>
    <property type="evidence" value="ECO:0007669"/>
    <property type="project" value="UniProtKB-KW"/>
</dbReference>